<proteinExistence type="predicted"/>
<dbReference type="HOGENOM" id="CLU_1691009_0_0_1"/>
<dbReference type="Proteomes" id="UP000000724">
    <property type="component" value="Contig Pc00c12"/>
</dbReference>
<evidence type="ECO:0000313" key="1">
    <source>
        <dbReference type="EMBL" id="CAP80207.1"/>
    </source>
</evidence>
<keyword evidence="2" id="KW-1185">Reference proteome</keyword>
<accession>B6GZP5</accession>
<organism evidence="1 2">
    <name type="scientific">Penicillium rubens (strain ATCC 28089 / DSM 1075 / NRRL 1951 / Wisconsin 54-1255)</name>
    <name type="common">Penicillium chrysogenum</name>
    <dbReference type="NCBI Taxonomy" id="500485"/>
    <lineage>
        <taxon>Eukaryota</taxon>
        <taxon>Fungi</taxon>
        <taxon>Dikarya</taxon>
        <taxon>Ascomycota</taxon>
        <taxon>Pezizomycotina</taxon>
        <taxon>Eurotiomycetes</taxon>
        <taxon>Eurotiomycetidae</taxon>
        <taxon>Eurotiales</taxon>
        <taxon>Aspergillaceae</taxon>
        <taxon>Penicillium</taxon>
        <taxon>Penicillium chrysogenum species complex</taxon>
    </lineage>
</organism>
<dbReference type="EMBL" id="AM920427">
    <property type="protein sequence ID" value="CAP80207.1"/>
    <property type="molecule type" value="Genomic_DNA"/>
</dbReference>
<dbReference type="AlphaFoldDB" id="B6GZP5"/>
<sequence length="156" mass="17294">WSIYRSSPLHLSNIVFSLVSIGHLRGFTVIEGEVGIYAIRPIFKNTSTAKWIGLPEGSDICKSTELVLKQGVEVISSKFDNPGMKRSKNLCAYAFDNYFLSAGCLLLPLCSGSNPSSPLLSLLQLARSLSKLVYTPNSILKLCYKIVYILQYIRIT</sequence>
<dbReference type="VEuPathDB" id="FungiDB:PCH_Pc12g05800"/>
<name>B6GZP5_PENRW</name>
<protein>
    <submittedName>
        <fullName evidence="1">Uncharacterized protein</fullName>
    </submittedName>
</protein>
<evidence type="ECO:0000313" key="2">
    <source>
        <dbReference type="Proteomes" id="UP000000724"/>
    </source>
</evidence>
<gene>
    <name evidence="1" type="ORF">Pc12g05800</name>
    <name evidence="1" type="ORF">PCH_Pc12g05800</name>
</gene>
<reference evidence="1 2" key="1">
    <citation type="journal article" date="2008" name="Nat. Biotechnol.">
        <title>Genome sequencing and analysis of the filamentous fungus Penicillium chrysogenum.</title>
        <authorList>
            <person name="van den Berg M.A."/>
            <person name="Albang R."/>
            <person name="Albermann K."/>
            <person name="Badger J.H."/>
            <person name="Daran J.-M."/>
            <person name="Driessen A.J.M."/>
            <person name="Garcia-Estrada C."/>
            <person name="Fedorova N.D."/>
            <person name="Harris D.M."/>
            <person name="Heijne W.H.M."/>
            <person name="Joardar V.S."/>
            <person name="Kiel J.A.K.W."/>
            <person name="Kovalchuk A."/>
            <person name="Martin J.F."/>
            <person name="Nierman W.C."/>
            <person name="Nijland J.G."/>
            <person name="Pronk J.T."/>
            <person name="Roubos J.A."/>
            <person name="van der Klei I.J."/>
            <person name="van Peij N.N.M.E."/>
            <person name="Veenhuis M."/>
            <person name="von Doehren H."/>
            <person name="Wagner C."/>
            <person name="Wortman J.R."/>
            <person name="Bovenberg R.A.L."/>
        </authorList>
    </citation>
    <scope>NUCLEOTIDE SEQUENCE [LARGE SCALE GENOMIC DNA]</scope>
    <source>
        <strain evidence="2">ATCC 28089 / DSM 1075 / NRRL 1951 / Wisconsin 54-1255</strain>
    </source>
</reference>
<dbReference type="OrthoDB" id="5273847at2759"/>